<reference evidence="2 3" key="1">
    <citation type="submission" date="2007-01" db="EMBL/GenBank/DDBJ databases">
        <authorList>
            <person name="Haygood M."/>
            <person name="Podell S."/>
            <person name="Anderson C."/>
            <person name="Hopkinson B."/>
            <person name="Roe K."/>
            <person name="Barbeau K."/>
            <person name="Gaasterland T."/>
            <person name="Ferriera S."/>
            <person name="Johnson J."/>
            <person name="Kravitz S."/>
            <person name="Beeson K."/>
            <person name="Sutton G."/>
            <person name="Rogers Y.-H."/>
            <person name="Friedman R."/>
            <person name="Frazier M."/>
            <person name="Venter J.C."/>
        </authorList>
    </citation>
    <scope>NUCLEOTIDE SEQUENCE [LARGE SCALE GENOMIC DNA]</scope>
    <source>
        <strain evidence="2 3">ATCC 23134</strain>
    </source>
</reference>
<dbReference type="SUPFAM" id="SSF53850">
    <property type="entry name" value="Periplasmic binding protein-like II"/>
    <property type="match status" value="1"/>
</dbReference>
<dbReference type="GO" id="GO:0022857">
    <property type="term" value="F:transmembrane transporter activity"/>
    <property type="evidence" value="ECO:0007669"/>
    <property type="project" value="InterPro"/>
</dbReference>
<protein>
    <submittedName>
        <fullName evidence="2">Periplasmic glycine betaine choline-binding protein of an ABC-type transport system</fullName>
    </submittedName>
</protein>
<comment type="caution">
    <text evidence="2">The sequence shown here is derived from an EMBL/GenBank/DDBJ whole genome shotgun (WGS) entry which is preliminary data.</text>
</comment>
<keyword evidence="3" id="KW-1185">Reference proteome</keyword>
<name>A1ZRY6_MICM2</name>
<dbReference type="GO" id="GO:0043190">
    <property type="term" value="C:ATP-binding cassette (ABC) transporter complex"/>
    <property type="evidence" value="ECO:0007669"/>
    <property type="project" value="InterPro"/>
</dbReference>
<evidence type="ECO:0000313" key="2">
    <source>
        <dbReference type="EMBL" id="EAY26874.1"/>
    </source>
</evidence>
<dbReference type="Pfam" id="PF04069">
    <property type="entry name" value="OpuAC"/>
    <property type="match status" value="1"/>
</dbReference>
<proteinExistence type="predicted"/>
<evidence type="ECO:0000313" key="3">
    <source>
        <dbReference type="Proteomes" id="UP000004095"/>
    </source>
</evidence>
<dbReference type="EMBL" id="AAWS01000029">
    <property type="protein sequence ID" value="EAY26874.1"/>
    <property type="molecule type" value="Genomic_DNA"/>
</dbReference>
<feature type="domain" description="ABC-type glycine betaine transport system substrate-binding" evidence="1">
    <location>
        <begin position="2"/>
        <end position="59"/>
    </location>
</feature>
<dbReference type="InterPro" id="IPR007210">
    <property type="entry name" value="ABC_Gly_betaine_transp_sub-bd"/>
</dbReference>
<dbReference type="Proteomes" id="UP000004095">
    <property type="component" value="Unassembled WGS sequence"/>
</dbReference>
<dbReference type="AlphaFoldDB" id="A1ZRY6"/>
<accession>A1ZRY6</accession>
<sequence length="69" mass="7869">MASAYGFTNLKVADMEAGLMYYSLAGQRLDAIIGYSTDGRIDAYNLTTLKDDKHYFPPTLWLPWYDKIP</sequence>
<evidence type="ECO:0000259" key="1">
    <source>
        <dbReference type="Pfam" id="PF04069"/>
    </source>
</evidence>
<gene>
    <name evidence="2" type="ORF">M23134_04824</name>
</gene>
<dbReference type="eggNOG" id="COG1732">
    <property type="taxonomic scope" value="Bacteria"/>
</dbReference>
<organism evidence="2 3">
    <name type="scientific">Microscilla marina ATCC 23134</name>
    <dbReference type="NCBI Taxonomy" id="313606"/>
    <lineage>
        <taxon>Bacteria</taxon>
        <taxon>Pseudomonadati</taxon>
        <taxon>Bacteroidota</taxon>
        <taxon>Cytophagia</taxon>
        <taxon>Cytophagales</taxon>
        <taxon>Microscillaceae</taxon>
        <taxon>Microscilla</taxon>
    </lineage>
</organism>
<dbReference type="Gene3D" id="3.40.190.120">
    <property type="entry name" value="Osmoprotection protein (prox), domain 2"/>
    <property type="match status" value="1"/>
</dbReference>